<dbReference type="InterPro" id="IPR012042">
    <property type="entry name" value="NeuTTM/CthTTM-like"/>
</dbReference>
<dbReference type="PANTHER" id="PTHR40114">
    <property type="entry name" value="SLR0698 PROTEIN"/>
    <property type="match status" value="1"/>
</dbReference>
<organism evidence="3 4">
    <name type="scientific">Pontixanthobacter aquaemixtae</name>
    <dbReference type="NCBI Taxonomy" id="1958940"/>
    <lineage>
        <taxon>Bacteria</taxon>
        <taxon>Pseudomonadati</taxon>
        <taxon>Pseudomonadota</taxon>
        <taxon>Alphaproteobacteria</taxon>
        <taxon>Sphingomonadales</taxon>
        <taxon>Erythrobacteraceae</taxon>
        <taxon>Pontixanthobacter</taxon>
    </lineage>
</organism>
<protein>
    <submittedName>
        <fullName evidence="3">Adenylate cyclase</fullName>
    </submittedName>
</protein>
<gene>
    <name evidence="3" type="ORF">GRI41_07140</name>
</gene>
<dbReference type="CDD" id="cd07891">
    <property type="entry name" value="CYTH-like_CthTTM-like_1"/>
    <property type="match status" value="1"/>
</dbReference>
<name>A0A844ZTZ1_9SPHN</name>
<reference evidence="3 4" key="1">
    <citation type="submission" date="2019-12" db="EMBL/GenBank/DDBJ databases">
        <title>Genomic-based taxomic classification of the family Erythrobacteraceae.</title>
        <authorList>
            <person name="Xu L."/>
        </authorList>
    </citation>
    <scope>NUCLEOTIDE SEQUENCE [LARGE SCALE GENOMIC DNA]</scope>
    <source>
        <strain evidence="3 4">KCTC 52763</strain>
    </source>
</reference>
<proteinExistence type="predicted"/>
<dbReference type="Pfam" id="PF01928">
    <property type="entry name" value="CYTH"/>
    <property type="match status" value="1"/>
</dbReference>
<feature type="domain" description="CYTH" evidence="2">
    <location>
        <begin position="1"/>
        <end position="156"/>
    </location>
</feature>
<dbReference type="AlphaFoldDB" id="A0A844ZTZ1"/>
<dbReference type="RefSeq" id="WP_160604027.1">
    <property type="nucleotide sequence ID" value="NZ_WTYX01000001.1"/>
</dbReference>
<comment type="caution">
    <text evidence="3">The sequence shown here is derived from an EMBL/GenBank/DDBJ whole genome shotgun (WGS) entry which is preliminary data.</text>
</comment>
<dbReference type="Proteomes" id="UP000442714">
    <property type="component" value="Unassembled WGS sequence"/>
</dbReference>
<evidence type="ECO:0000259" key="2">
    <source>
        <dbReference type="PROSITE" id="PS51707"/>
    </source>
</evidence>
<dbReference type="InterPro" id="IPR023577">
    <property type="entry name" value="CYTH_domain"/>
</dbReference>
<dbReference type="InterPro" id="IPR033469">
    <property type="entry name" value="CYTH-like_dom_sf"/>
</dbReference>
<dbReference type="Gene3D" id="2.40.320.10">
    <property type="entry name" value="Hypothetical Protein Pfu-838710-001"/>
    <property type="match status" value="1"/>
</dbReference>
<evidence type="ECO:0000313" key="4">
    <source>
        <dbReference type="Proteomes" id="UP000442714"/>
    </source>
</evidence>
<keyword evidence="4" id="KW-1185">Reference proteome</keyword>
<evidence type="ECO:0000256" key="1">
    <source>
        <dbReference type="PIRSR" id="PIRSR016487-1"/>
    </source>
</evidence>
<dbReference type="SMART" id="SM01118">
    <property type="entry name" value="CYTH"/>
    <property type="match status" value="1"/>
</dbReference>
<dbReference type="EMBL" id="WTYX01000001">
    <property type="protein sequence ID" value="MXO90590.1"/>
    <property type="molecule type" value="Genomic_DNA"/>
</dbReference>
<dbReference type="PANTHER" id="PTHR40114:SF1">
    <property type="entry name" value="SLR0698 PROTEIN"/>
    <property type="match status" value="1"/>
</dbReference>
<feature type="active site" description="Proton acceptor" evidence="1">
    <location>
        <position position="29"/>
    </location>
</feature>
<evidence type="ECO:0000313" key="3">
    <source>
        <dbReference type="EMBL" id="MXO90590.1"/>
    </source>
</evidence>
<dbReference type="SUPFAM" id="SSF55154">
    <property type="entry name" value="CYTH-like phosphatases"/>
    <property type="match status" value="1"/>
</dbReference>
<dbReference type="PROSITE" id="PS51707">
    <property type="entry name" value="CYTH"/>
    <property type="match status" value="1"/>
</dbReference>
<accession>A0A844ZTZ1</accession>
<dbReference type="OrthoDB" id="9805588at2"/>
<sequence>MVEIERKFLVIGDTWMHGVTKKTDITQGYLSRSDGRSVRIRTMDEMAFITIKVGKDVTARQEFEFEMPFELATSLLGFLDGDELIKKTRHLVPLTERLAFEVDEFHGELDGLLLAEIELQSVGQRFPRPEWLGGEVTHDPAFLNENLARSYPQIPS</sequence>
<dbReference type="PIRSF" id="PIRSF016487">
    <property type="entry name" value="CYTH_UCP016487"/>
    <property type="match status" value="1"/>
</dbReference>